<dbReference type="Gene3D" id="4.10.1080.10">
    <property type="entry name" value="TSP type-3 repeat"/>
    <property type="match status" value="3"/>
</dbReference>
<dbReference type="GO" id="GO:0005509">
    <property type="term" value="F:calcium ion binding"/>
    <property type="evidence" value="ECO:0007669"/>
    <property type="project" value="InterPro"/>
</dbReference>
<feature type="region of interest" description="Disordered" evidence="1">
    <location>
        <begin position="687"/>
        <end position="789"/>
    </location>
</feature>
<dbReference type="InterPro" id="IPR018247">
    <property type="entry name" value="EF_Hand_1_Ca_BS"/>
</dbReference>
<evidence type="ECO:0000313" key="2">
    <source>
        <dbReference type="EMBL" id="GHB73925.1"/>
    </source>
</evidence>
<feature type="compositionally biased region" description="Low complexity" evidence="1">
    <location>
        <begin position="691"/>
        <end position="700"/>
    </location>
</feature>
<dbReference type="Proteomes" id="UP000598271">
    <property type="component" value="Unassembled WGS sequence"/>
</dbReference>
<feature type="compositionally biased region" description="Basic and acidic residues" evidence="1">
    <location>
        <begin position="736"/>
        <end position="756"/>
    </location>
</feature>
<gene>
    <name evidence="2" type="ORF">GCM10007390_30180</name>
</gene>
<feature type="compositionally biased region" description="Acidic residues" evidence="1">
    <location>
        <begin position="1125"/>
        <end position="1136"/>
    </location>
</feature>
<keyword evidence="3" id="KW-1185">Reference proteome</keyword>
<feature type="compositionally biased region" description="Acidic residues" evidence="1">
    <location>
        <begin position="921"/>
        <end position="931"/>
    </location>
</feature>
<dbReference type="InterPro" id="IPR028974">
    <property type="entry name" value="TSP_type-3_rpt"/>
</dbReference>
<accession>A0A8J3GAK2</accession>
<organism evidence="2 3">
    <name type="scientific">Persicitalea jodogahamensis</name>
    <dbReference type="NCBI Taxonomy" id="402147"/>
    <lineage>
        <taxon>Bacteria</taxon>
        <taxon>Pseudomonadati</taxon>
        <taxon>Bacteroidota</taxon>
        <taxon>Cytophagia</taxon>
        <taxon>Cytophagales</taxon>
        <taxon>Spirosomataceae</taxon>
        <taxon>Persicitalea</taxon>
    </lineage>
</organism>
<feature type="region of interest" description="Disordered" evidence="1">
    <location>
        <begin position="579"/>
        <end position="611"/>
    </location>
</feature>
<feature type="compositionally biased region" description="Acidic residues" evidence="1">
    <location>
        <begin position="1095"/>
        <end position="1105"/>
    </location>
</feature>
<feature type="compositionally biased region" description="Polar residues" evidence="1">
    <location>
        <begin position="718"/>
        <end position="728"/>
    </location>
</feature>
<reference evidence="2 3" key="1">
    <citation type="journal article" date="2014" name="Int. J. Syst. Evol. Microbiol.">
        <title>Complete genome sequence of Corynebacterium casei LMG S-19264T (=DSM 44701T), isolated from a smear-ripened cheese.</title>
        <authorList>
            <consortium name="US DOE Joint Genome Institute (JGI-PGF)"/>
            <person name="Walter F."/>
            <person name="Albersmeier A."/>
            <person name="Kalinowski J."/>
            <person name="Ruckert C."/>
        </authorList>
    </citation>
    <scope>NUCLEOTIDE SEQUENCE [LARGE SCALE GENOMIC DNA]</scope>
    <source>
        <strain evidence="2 3">KCTC 12866</strain>
    </source>
</reference>
<dbReference type="PANTHER" id="PTHR10199:SF119">
    <property type="entry name" value="RE20510P"/>
    <property type="match status" value="1"/>
</dbReference>
<feature type="compositionally biased region" description="Polar residues" evidence="1">
    <location>
        <begin position="1006"/>
        <end position="1018"/>
    </location>
</feature>
<name>A0A8J3GAK2_9BACT</name>
<protein>
    <submittedName>
        <fullName evidence="2">Uncharacterized protein</fullName>
    </submittedName>
</protein>
<evidence type="ECO:0000256" key="1">
    <source>
        <dbReference type="SAM" id="MobiDB-lite"/>
    </source>
</evidence>
<dbReference type="PANTHER" id="PTHR10199">
    <property type="entry name" value="THROMBOSPONDIN"/>
    <property type="match status" value="1"/>
</dbReference>
<feature type="compositionally biased region" description="Acidic residues" evidence="1">
    <location>
        <begin position="945"/>
        <end position="962"/>
    </location>
</feature>
<feature type="compositionally biased region" description="Acidic residues" evidence="1">
    <location>
        <begin position="579"/>
        <end position="606"/>
    </location>
</feature>
<dbReference type="EMBL" id="BMXF01000002">
    <property type="protein sequence ID" value="GHB73925.1"/>
    <property type="molecule type" value="Genomic_DNA"/>
</dbReference>
<dbReference type="SUPFAM" id="SSF103647">
    <property type="entry name" value="TSP type-3 repeat"/>
    <property type="match status" value="4"/>
</dbReference>
<proteinExistence type="predicted"/>
<comment type="caution">
    <text evidence="2">The sequence shown here is derived from an EMBL/GenBank/DDBJ whole genome shotgun (WGS) entry which is preliminary data.</text>
</comment>
<feature type="region of interest" description="Disordered" evidence="1">
    <location>
        <begin position="834"/>
        <end position="878"/>
    </location>
</feature>
<feature type="compositionally biased region" description="Acidic residues" evidence="1">
    <location>
        <begin position="1048"/>
        <end position="1063"/>
    </location>
</feature>
<evidence type="ECO:0000313" key="3">
    <source>
        <dbReference type="Proteomes" id="UP000598271"/>
    </source>
</evidence>
<feature type="compositionally biased region" description="Low complexity" evidence="1">
    <location>
        <begin position="763"/>
        <end position="772"/>
    </location>
</feature>
<feature type="region of interest" description="Disordered" evidence="1">
    <location>
        <begin position="921"/>
        <end position="1136"/>
    </location>
</feature>
<sequence>MPLIGPGTTAAPVGGSVVQIGFTTGNGIENLTDGNTGNYAEIANLLTAASDQGVSVADANTTYPSGFYAGYVVELGSNGLLSARALEGLQVQTYNNGAPAESRTFSTGLGVTLLSGGSPGKVYLSFKTAQPFDEVRLVRGTLANLTAANSLKIYYATAFDPACGTLDNNNICEDQIAGNQTVVNFNPGLLNALATLANPGNITDGDKKTFASLALPVGTGLLSSPPYVGVKSLQTIYPANGRVGFVIQQEASLLSTDVLSNLRIQTYLHGELREDVALNSSGTLVGVAALGGTDPVQKVSIPTTLSYNEVRLVVAQTASINVGVLRIYYAFESGSTCSDCQDLLASGGAYPGAAIVNDGNRTGGSSCLGLGSARVDDENLVVNGDYTDYGRIRPPFLGVGCEGSISVRTTGDAPYTIIPANAFAGFVVSKNGNLLDLGVLGGLRIRTYLDGNLRDDSNASGISLVGLSVLSNGTGLTKVGIKTTQSFDEIRITVDFGVLGTFATSDAVRVYYAFVQRDDDNDGVLDCNEVCKDPLNTGDDSVDSDGDGIPDDCETCNAVNNKSATIDTDGDGLFNNCDIDSDNDGIPDTIEDTNNDGDPNNDDQDGDGIPNYLDLDSDNDGILDLYESGLTPAQISANDPDGNGVLNGQNPVAVATPRDTDGDGVPDYLDLDSDNDGIKDLIESGYTGLTDVNNDGVVDGPDADNDGIQDSADGNDGTFGTDNLTAPKNTDGDNAPDYRDLDSDNDGIKDLTESGRPDLGTLDANNDGVLDGADADGDGIRDNVDTADDTFGSPEVITFADTDSDSVPNYLDLDSDNDGIKDLYESGLTGFTDADNNGVVDNGTDSDNDGIQDSVDTATGAFGSPGAALKDSDSDTVPNYLDLDSDNDGIKDLYESGIPNPGSFDSDKNGVIDVVADTDNDGIQDSVDEQDNAFGSDDLAAPIDTDGDGAPDANDLDSDNDSINDIIENGDPAIIDGNNNGMVEGTDADGDGILGTADTNDGVFGSVNNVPTPVNSDNDPLPNFQDLDSDNDSVSDLVEGGDPNATDSPEDGVVDGPDSDGDGIQDSVDGAPNTFGDANSPAPQDSDPVNNDGPDYIDTDSDGDGTNDIVENGNGNLDQANGGDGEIDDTTDADNDGIADVVDEKLNEFGGLSQTAGTPDLTPSIFSNGATYNGGDQKDVVVTIYNVGTAPTSGPVTFEINKITPSFTIAVDPNATSSNVTDHTAVANGEWTFNEEFARYLVTLNAGLSIPAGGSKEIVIQVSASTTPNAAATITARVFNGTGGGETPVNNNLTVYRIGINSSSNN</sequence>
<dbReference type="PROSITE" id="PS00018">
    <property type="entry name" value="EF_HAND_1"/>
    <property type="match status" value="1"/>
</dbReference>